<feature type="domain" description="Putative Se/S carrier protein-like" evidence="1">
    <location>
        <begin position="8"/>
        <end position="75"/>
    </location>
</feature>
<keyword evidence="3" id="KW-1185">Reference proteome</keyword>
<evidence type="ECO:0000313" key="2">
    <source>
        <dbReference type="EMBL" id="MDO4841944.1"/>
    </source>
</evidence>
<evidence type="ECO:0000313" key="3">
    <source>
        <dbReference type="Proteomes" id="UP001168575"/>
    </source>
</evidence>
<proteinExistence type="predicted"/>
<sequence length="78" mass="8775">MANKELYAVVTFHTTTGAMHMEKVAKESGAAGRLIPVPRVISAGCGLSWREPIDNKEWIVKLIEENEIDMDEVYELEL</sequence>
<accession>A0AA43RHJ5</accession>
<dbReference type="AlphaFoldDB" id="A0AA43RHJ5"/>
<evidence type="ECO:0000259" key="1">
    <source>
        <dbReference type="Pfam" id="PF11823"/>
    </source>
</evidence>
<dbReference type="EMBL" id="JAUMVS010000068">
    <property type="protein sequence ID" value="MDO4841944.1"/>
    <property type="molecule type" value="Genomic_DNA"/>
</dbReference>
<name>A0AA43RHJ5_9ACTN</name>
<protein>
    <submittedName>
        <fullName evidence="2">DUF3343 domain-containing protein</fullName>
    </submittedName>
</protein>
<comment type="caution">
    <text evidence="2">The sequence shown here is derived from an EMBL/GenBank/DDBJ whole genome shotgun (WGS) entry which is preliminary data.</text>
</comment>
<gene>
    <name evidence="2" type="ORF">Q3982_04625</name>
</gene>
<reference evidence="2" key="1">
    <citation type="submission" date="2023-07" db="EMBL/GenBank/DDBJ databases">
        <title>Between Cages and Wild: Unraveling the Impact of Captivity on Animal Microbiomes and Antimicrobial Resistance.</title>
        <authorList>
            <person name="Schmartz G.P."/>
            <person name="Rehner J."/>
            <person name="Schuff M.J."/>
            <person name="Becker S.L."/>
            <person name="Kravczyk M."/>
            <person name="Gurevich A."/>
            <person name="Francke R."/>
            <person name="Mueller R."/>
            <person name="Keller V."/>
            <person name="Keller A."/>
        </authorList>
    </citation>
    <scope>NUCLEOTIDE SEQUENCE</scope>
    <source>
        <strain evidence="2">S12M_St_49</strain>
    </source>
</reference>
<dbReference type="Pfam" id="PF11823">
    <property type="entry name" value="Se_S_carrier"/>
    <property type="match status" value="1"/>
</dbReference>
<dbReference type="InterPro" id="IPR021778">
    <property type="entry name" value="Se/S_carrier-like"/>
</dbReference>
<dbReference type="Proteomes" id="UP001168575">
    <property type="component" value="Unassembled WGS sequence"/>
</dbReference>
<organism evidence="2 3">
    <name type="scientific">Phoenicibacter congonensis</name>
    <dbReference type="NCBI Taxonomy" id="1944646"/>
    <lineage>
        <taxon>Bacteria</taxon>
        <taxon>Bacillati</taxon>
        <taxon>Actinomycetota</taxon>
        <taxon>Coriobacteriia</taxon>
        <taxon>Eggerthellales</taxon>
        <taxon>Eggerthellaceae</taxon>
        <taxon>Phoenicibacter</taxon>
    </lineage>
</organism>